<comment type="subcellular location">
    <subcellularLocation>
        <location evidence="1 7">Cell membrane</location>
        <topology evidence="1 7">Multi-pass membrane protein</topology>
    </subcellularLocation>
</comment>
<feature type="transmembrane region" description="Helical" evidence="7">
    <location>
        <begin position="165"/>
        <end position="188"/>
    </location>
</feature>
<proteinExistence type="inferred from homology"/>
<feature type="domain" description="ABC transmembrane type-1" evidence="8">
    <location>
        <begin position="79"/>
        <end position="292"/>
    </location>
</feature>
<comment type="similarity">
    <text evidence="7">Belongs to the binding-protein-dependent transport system permease family.</text>
</comment>
<dbReference type="SUPFAM" id="SSF160964">
    <property type="entry name" value="MalF N-terminal region-like"/>
    <property type="match status" value="1"/>
</dbReference>
<keyword evidence="3" id="KW-1003">Cell membrane</keyword>
<organism evidence="9 10">
    <name type="scientific">Neglectibacter timonensis</name>
    <dbReference type="NCBI Taxonomy" id="1776382"/>
    <lineage>
        <taxon>Bacteria</taxon>
        <taxon>Bacillati</taxon>
        <taxon>Bacillota</taxon>
        <taxon>Clostridia</taxon>
        <taxon>Eubacteriales</taxon>
        <taxon>Oscillospiraceae</taxon>
        <taxon>Neglectibacter</taxon>
    </lineage>
</organism>
<keyword evidence="2 7" id="KW-0813">Transport</keyword>
<accession>A0ABT1S138</accession>
<keyword evidence="6 7" id="KW-0472">Membrane</keyword>
<evidence type="ECO:0000256" key="3">
    <source>
        <dbReference type="ARBA" id="ARBA00022475"/>
    </source>
</evidence>
<dbReference type="InterPro" id="IPR051393">
    <property type="entry name" value="ABC_transporter_permease"/>
</dbReference>
<feature type="transmembrane region" description="Helical" evidence="7">
    <location>
        <begin position="217"/>
        <end position="239"/>
    </location>
</feature>
<dbReference type="PROSITE" id="PS50928">
    <property type="entry name" value="ABC_TM1"/>
    <property type="match status" value="1"/>
</dbReference>
<evidence type="ECO:0000256" key="4">
    <source>
        <dbReference type="ARBA" id="ARBA00022692"/>
    </source>
</evidence>
<keyword evidence="5 7" id="KW-1133">Transmembrane helix</keyword>
<dbReference type="PANTHER" id="PTHR30193:SF37">
    <property type="entry name" value="INNER MEMBRANE ABC TRANSPORTER PERMEASE PROTEIN YCJO"/>
    <property type="match status" value="1"/>
</dbReference>
<dbReference type="RefSeq" id="WP_066863090.1">
    <property type="nucleotide sequence ID" value="NZ_CABKVV010000013.1"/>
</dbReference>
<dbReference type="PANTHER" id="PTHR30193">
    <property type="entry name" value="ABC TRANSPORTER PERMEASE PROTEIN"/>
    <property type="match status" value="1"/>
</dbReference>
<feature type="transmembrane region" description="Helical" evidence="7">
    <location>
        <begin position="83"/>
        <end position="101"/>
    </location>
</feature>
<feature type="transmembrane region" description="Helical" evidence="7">
    <location>
        <begin position="113"/>
        <end position="136"/>
    </location>
</feature>
<dbReference type="CDD" id="cd06261">
    <property type="entry name" value="TM_PBP2"/>
    <property type="match status" value="1"/>
</dbReference>
<dbReference type="EMBL" id="JANFZH010000021">
    <property type="protein sequence ID" value="MCQ4840255.1"/>
    <property type="molecule type" value="Genomic_DNA"/>
</dbReference>
<feature type="transmembrane region" description="Helical" evidence="7">
    <location>
        <begin position="21"/>
        <end position="47"/>
    </location>
</feature>
<comment type="caution">
    <text evidence="9">The sequence shown here is derived from an EMBL/GenBank/DDBJ whole genome shotgun (WGS) entry which is preliminary data.</text>
</comment>
<keyword evidence="10" id="KW-1185">Reference proteome</keyword>
<name>A0ABT1S138_9FIRM</name>
<evidence type="ECO:0000313" key="10">
    <source>
        <dbReference type="Proteomes" id="UP001524473"/>
    </source>
</evidence>
<evidence type="ECO:0000313" key="9">
    <source>
        <dbReference type="EMBL" id="MCQ4840255.1"/>
    </source>
</evidence>
<protein>
    <submittedName>
        <fullName evidence="9">Sugar ABC transporter permease</fullName>
    </submittedName>
</protein>
<evidence type="ECO:0000256" key="7">
    <source>
        <dbReference type="RuleBase" id="RU363032"/>
    </source>
</evidence>
<evidence type="ECO:0000256" key="2">
    <source>
        <dbReference type="ARBA" id="ARBA00022448"/>
    </source>
</evidence>
<gene>
    <name evidence="9" type="ORF">NE695_10060</name>
</gene>
<keyword evidence="4 7" id="KW-0812">Transmembrane</keyword>
<evidence type="ECO:0000256" key="6">
    <source>
        <dbReference type="ARBA" id="ARBA00023136"/>
    </source>
</evidence>
<dbReference type="SUPFAM" id="SSF161098">
    <property type="entry name" value="MetI-like"/>
    <property type="match status" value="1"/>
</dbReference>
<feature type="transmembrane region" description="Helical" evidence="7">
    <location>
        <begin position="276"/>
        <end position="295"/>
    </location>
</feature>
<evidence type="ECO:0000256" key="5">
    <source>
        <dbReference type="ARBA" id="ARBA00022989"/>
    </source>
</evidence>
<evidence type="ECO:0000259" key="8">
    <source>
        <dbReference type="PROSITE" id="PS50928"/>
    </source>
</evidence>
<dbReference type="InterPro" id="IPR035906">
    <property type="entry name" value="MetI-like_sf"/>
</dbReference>
<dbReference type="GeneID" id="90532128"/>
<evidence type="ECO:0000256" key="1">
    <source>
        <dbReference type="ARBA" id="ARBA00004651"/>
    </source>
</evidence>
<reference evidence="9 10" key="1">
    <citation type="submission" date="2022-06" db="EMBL/GenBank/DDBJ databases">
        <title>Isolation of gut microbiota from human fecal samples.</title>
        <authorList>
            <person name="Pamer E.G."/>
            <person name="Barat B."/>
            <person name="Waligurski E."/>
            <person name="Medina S."/>
            <person name="Paddock L."/>
            <person name="Mostad J."/>
        </authorList>
    </citation>
    <scope>NUCLEOTIDE SEQUENCE [LARGE SCALE GENOMIC DNA]</scope>
    <source>
        <strain evidence="9 10">DFI.9.73</strain>
    </source>
</reference>
<dbReference type="InterPro" id="IPR000515">
    <property type="entry name" value="MetI-like"/>
</dbReference>
<dbReference type="Proteomes" id="UP001524473">
    <property type="component" value="Unassembled WGS sequence"/>
</dbReference>
<sequence>MISRSIRKNRRYTLRENLTGWVFLLPALAGFLFFFLLPIIAGVMFSFSDYTGFNLDSLQFVGLSNYQKMFSDDYFLQALRNNVVYALLFTPLTLILALFFASTLNRVVFGRKFFRICFFLPYISSMVSIAVVWKLIFNPTGGPLNLLLAGIGIAEPPKWLMSSNWALYAVIIISVWKSFGYYMLILLAGMQTIPSYLYEAAEIDGASSFQRYRKITLPLLSPTIFLCIVMLLINSFQVFDLVSVLTKGGPGYATQVLVFRIYTEAFTYSRMGYASAIAYFLFLIVLVITIIQFIGQKYWVHYE</sequence>
<dbReference type="Gene3D" id="1.10.3720.10">
    <property type="entry name" value="MetI-like"/>
    <property type="match status" value="1"/>
</dbReference>
<dbReference type="Pfam" id="PF00528">
    <property type="entry name" value="BPD_transp_1"/>
    <property type="match status" value="1"/>
</dbReference>